<dbReference type="InterPro" id="IPR004506">
    <property type="entry name" value="MnmA-like"/>
</dbReference>
<dbReference type="Proteomes" id="UP000617951">
    <property type="component" value="Unassembled WGS sequence"/>
</dbReference>
<dbReference type="FunFam" id="3.40.50.620:FF:000004">
    <property type="entry name" value="tRNA-specific 2-thiouridylase MnmA"/>
    <property type="match status" value="1"/>
</dbReference>
<dbReference type="PANTHER" id="PTHR11933">
    <property type="entry name" value="TRNA 5-METHYLAMINOMETHYL-2-THIOURIDYLATE -METHYLTRANSFERASE"/>
    <property type="match status" value="1"/>
</dbReference>
<keyword evidence="5 15" id="KW-0963">Cytoplasm</keyword>
<sequence>MQKARIAVGMSGGVDSAVSALLLKEQGYDVIGIFMKNWDETRDGGECTAAEDYDDVRAVCDQIGIPYYTVNFTEEYWQRVFSYFLREYKAGRTPNPDVLCNSEIKFAAFLDFCLETGAEKMATGHYVQSREGRLFKGADPGKDQSYFLCMLSREQLSHAMFPIGGMQKSQVREMARRAGLSVAEKKDSTGICFIGERKFKEFLQKFLPAQKGEMRTLQGEYIGPHDGLMYYTLGQRRGLNIGGRGTGERWFVVAKDLEKNILYVEQGADSPALYSRALRTEGFNFIAEEFSGERELMAKFRYRQPDQKVLVRREADGLLMEFAERQRAVTPGQFAVLYDGDECLGGGIIREVLF</sequence>
<keyword evidence="12" id="KW-1015">Disulfide bond</keyword>
<keyword evidence="9 15" id="KW-0547">Nucleotide-binding</keyword>
<evidence type="ECO:0000256" key="5">
    <source>
        <dbReference type="ARBA" id="ARBA00022490"/>
    </source>
</evidence>
<dbReference type="HAMAP" id="MF_00144">
    <property type="entry name" value="tRNA_thiouridyl_MnmA"/>
    <property type="match status" value="1"/>
</dbReference>
<dbReference type="GO" id="GO:0103016">
    <property type="term" value="F:tRNA-uridine 2-sulfurtransferase activity"/>
    <property type="evidence" value="ECO:0007669"/>
    <property type="project" value="UniProtKB-EC"/>
</dbReference>
<dbReference type="GO" id="GO:0005737">
    <property type="term" value="C:cytoplasm"/>
    <property type="evidence" value="ECO:0007669"/>
    <property type="project" value="UniProtKB-SubCell"/>
</dbReference>
<dbReference type="Pfam" id="PF03054">
    <property type="entry name" value="tRNA_Me_trans"/>
    <property type="match status" value="1"/>
</dbReference>
<comment type="similarity">
    <text evidence="2 15">Belongs to the MnmA/TRMU family.</text>
</comment>
<dbReference type="PANTHER" id="PTHR11933:SF5">
    <property type="entry name" value="MITOCHONDRIAL TRNA-SPECIFIC 2-THIOURIDYLASE 1"/>
    <property type="match status" value="1"/>
</dbReference>
<keyword evidence="11 15" id="KW-0694">RNA-binding</keyword>
<organism evidence="18 19">
    <name type="scientific">Guopingia tenuis</name>
    <dbReference type="NCBI Taxonomy" id="2763656"/>
    <lineage>
        <taxon>Bacteria</taxon>
        <taxon>Bacillati</taxon>
        <taxon>Bacillota</taxon>
        <taxon>Clostridia</taxon>
        <taxon>Christensenellales</taxon>
        <taxon>Christensenellaceae</taxon>
        <taxon>Guopingia</taxon>
    </lineage>
</organism>
<dbReference type="NCBIfam" id="NF001138">
    <property type="entry name" value="PRK00143.1"/>
    <property type="match status" value="1"/>
</dbReference>
<dbReference type="Pfam" id="PF20258">
    <property type="entry name" value="tRNA_Me_trans_C"/>
    <property type="match status" value="1"/>
</dbReference>
<evidence type="ECO:0000256" key="6">
    <source>
        <dbReference type="ARBA" id="ARBA00022555"/>
    </source>
</evidence>
<keyword evidence="7 15" id="KW-0808">Transferase</keyword>
<evidence type="ECO:0000256" key="2">
    <source>
        <dbReference type="ARBA" id="ARBA00006191"/>
    </source>
</evidence>
<name>A0A926HWT6_9FIRM</name>
<dbReference type="SUPFAM" id="SSF52402">
    <property type="entry name" value="Adenine nucleotide alpha hydrolases-like"/>
    <property type="match status" value="1"/>
</dbReference>
<dbReference type="RefSeq" id="WP_249280140.1">
    <property type="nucleotide sequence ID" value="NZ_JACRSS010000002.1"/>
</dbReference>
<dbReference type="FunFam" id="2.30.30.280:FF:000001">
    <property type="entry name" value="tRNA-specific 2-thiouridylase MnmA"/>
    <property type="match status" value="1"/>
</dbReference>
<dbReference type="Gene3D" id="2.40.30.10">
    <property type="entry name" value="Translation factors"/>
    <property type="match status" value="1"/>
</dbReference>
<gene>
    <name evidence="15 18" type="primary">mnmA</name>
    <name evidence="18" type="ORF">H8693_05415</name>
</gene>
<evidence type="ECO:0000313" key="18">
    <source>
        <dbReference type="EMBL" id="MBC8538370.1"/>
    </source>
</evidence>
<comment type="caution">
    <text evidence="18">The sequence shown here is derived from an EMBL/GenBank/DDBJ whole genome shotgun (WGS) entry which is preliminary data.</text>
</comment>
<dbReference type="NCBIfam" id="TIGR00420">
    <property type="entry name" value="trmU"/>
    <property type="match status" value="1"/>
</dbReference>
<comment type="subcellular location">
    <subcellularLocation>
        <location evidence="1 15">Cytoplasm</location>
    </subcellularLocation>
</comment>
<keyword evidence="6 15" id="KW-0820">tRNA-binding</keyword>
<comment type="catalytic activity">
    <reaction evidence="13 15">
        <text>S-sulfanyl-L-cysteinyl-[protein] + uridine(34) in tRNA + AH2 + ATP = 2-thiouridine(34) in tRNA + L-cysteinyl-[protein] + A + AMP + diphosphate + H(+)</text>
        <dbReference type="Rhea" id="RHEA:47032"/>
        <dbReference type="Rhea" id="RHEA-COMP:10131"/>
        <dbReference type="Rhea" id="RHEA-COMP:11726"/>
        <dbReference type="Rhea" id="RHEA-COMP:11727"/>
        <dbReference type="Rhea" id="RHEA-COMP:11728"/>
        <dbReference type="ChEBI" id="CHEBI:13193"/>
        <dbReference type="ChEBI" id="CHEBI:15378"/>
        <dbReference type="ChEBI" id="CHEBI:17499"/>
        <dbReference type="ChEBI" id="CHEBI:29950"/>
        <dbReference type="ChEBI" id="CHEBI:30616"/>
        <dbReference type="ChEBI" id="CHEBI:33019"/>
        <dbReference type="ChEBI" id="CHEBI:61963"/>
        <dbReference type="ChEBI" id="CHEBI:65315"/>
        <dbReference type="ChEBI" id="CHEBI:87170"/>
        <dbReference type="ChEBI" id="CHEBI:456215"/>
        <dbReference type="EC" id="2.8.1.13"/>
    </reaction>
</comment>
<evidence type="ECO:0000256" key="1">
    <source>
        <dbReference type="ARBA" id="ARBA00004496"/>
    </source>
</evidence>
<feature type="site" description="Interaction with tRNA" evidence="15">
    <location>
        <position position="125"/>
    </location>
</feature>
<feature type="domain" description="tRNA-specific 2-thiouridylase MnmA-like C-terminal" evidence="16">
    <location>
        <begin position="276"/>
        <end position="349"/>
    </location>
</feature>
<feature type="region of interest" description="Interaction with tRNA" evidence="15">
    <location>
        <begin position="142"/>
        <end position="144"/>
    </location>
</feature>
<accession>A0A926HWT6</accession>
<evidence type="ECO:0000313" key="19">
    <source>
        <dbReference type="Proteomes" id="UP000617951"/>
    </source>
</evidence>
<proteinExistence type="inferred from homology"/>
<keyword evidence="19" id="KW-1185">Reference proteome</keyword>
<dbReference type="CDD" id="cd01998">
    <property type="entry name" value="MnmA_TRMU-like"/>
    <property type="match status" value="1"/>
</dbReference>
<dbReference type="AlphaFoldDB" id="A0A926HWT6"/>
<feature type="site" description="Interaction with tRNA" evidence="15">
    <location>
        <position position="333"/>
    </location>
</feature>
<feature type="binding site" evidence="15">
    <location>
        <begin position="9"/>
        <end position="16"/>
    </location>
    <ligand>
        <name>ATP</name>
        <dbReference type="ChEBI" id="CHEBI:30616"/>
    </ligand>
</feature>
<feature type="region of interest" description="Interaction with tRNA" evidence="15">
    <location>
        <begin position="301"/>
        <end position="302"/>
    </location>
</feature>
<feature type="binding site" evidence="15">
    <location>
        <position position="124"/>
    </location>
    <ligand>
        <name>ATP</name>
        <dbReference type="ChEBI" id="CHEBI:30616"/>
    </ligand>
</feature>
<dbReference type="GO" id="GO:0000049">
    <property type="term" value="F:tRNA binding"/>
    <property type="evidence" value="ECO:0007669"/>
    <property type="project" value="UniProtKB-KW"/>
</dbReference>
<evidence type="ECO:0000256" key="4">
    <source>
        <dbReference type="ARBA" id="ARBA00013805"/>
    </source>
</evidence>
<dbReference type="InterPro" id="IPR046885">
    <property type="entry name" value="MnmA-like_C"/>
</dbReference>
<feature type="region of interest" description="Interaction with target base in tRNA" evidence="15">
    <location>
        <begin position="95"/>
        <end position="97"/>
    </location>
</feature>
<feature type="active site" description="Nucleophile" evidence="15">
    <location>
        <position position="100"/>
    </location>
</feature>
<evidence type="ECO:0000256" key="15">
    <source>
        <dbReference type="HAMAP-Rule" id="MF_00144"/>
    </source>
</evidence>
<evidence type="ECO:0000256" key="14">
    <source>
        <dbReference type="ARBA" id="ARBA00056575"/>
    </source>
</evidence>
<dbReference type="Pfam" id="PF20259">
    <property type="entry name" value="tRNA_Me_trans_M"/>
    <property type="match status" value="1"/>
</dbReference>
<dbReference type="Gene3D" id="3.40.50.620">
    <property type="entry name" value="HUPs"/>
    <property type="match status" value="1"/>
</dbReference>
<protein>
    <recommendedName>
        <fullName evidence="4 15">tRNA-specific 2-thiouridylase MnmA</fullName>
        <ecNumber evidence="3 15">2.8.1.13</ecNumber>
    </recommendedName>
</protein>
<evidence type="ECO:0000256" key="8">
    <source>
        <dbReference type="ARBA" id="ARBA00022694"/>
    </source>
</evidence>
<reference evidence="18" key="1">
    <citation type="submission" date="2020-08" db="EMBL/GenBank/DDBJ databases">
        <title>Genome public.</title>
        <authorList>
            <person name="Liu C."/>
            <person name="Sun Q."/>
        </authorList>
    </citation>
    <scope>NUCLEOTIDE SEQUENCE</scope>
    <source>
        <strain evidence="18">NSJ-63</strain>
    </source>
</reference>
<keyword evidence="10 15" id="KW-0067">ATP-binding</keyword>
<dbReference type="InterPro" id="IPR014729">
    <property type="entry name" value="Rossmann-like_a/b/a_fold"/>
</dbReference>
<evidence type="ECO:0000256" key="7">
    <source>
        <dbReference type="ARBA" id="ARBA00022679"/>
    </source>
</evidence>
<feature type="active site" description="Cysteine persulfide intermediate" evidence="15">
    <location>
        <position position="192"/>
    </location>
</feature>
<evidence type="ECO:0000259" key="16">
    <source>
        <dbReference type="Pfam" id="PF20258"/>
    </source>
</evidence>
<evidence type="ECO:0000256" key="9">
    <source>
        <dbReference type="ARBA" id="ARBA00022741"/>
    </source>
</evidence>
<dbReference type="InterPro" id="IPR023382">
    <property type="entry name" value="MnmA-like_central_sf"/>
</dbReference>
<comment type="function">
    <text evidence="14 15">Catalyzes the 2-thiolation of uridine at the wobble position (U34) of tRNA, leading to the formation of s(2)U34.</text>
</comment>
<comment type="caution">
    <text evidence="15">Lacks conserved residue(s) required for the propagation of feature annotation.</text>
</comment>
<feature type="binding site" evidence="15">
    <location>
        <position position="35"/>
    </location>
    <ligand>
        <name>ATP</name>
        <dbReference type="ChEBI" id="CHEBI:30616"/>
    </ligand>
</feature>
<dbReference type="GO" id="GO:0005524">
    <property type="term" value="F:ATP binding"/>
    <property type="evidence" value="ECO:0007669"/>
    <property type="project" value="UniProtKB-KW"/>
</dbReference>
<dbReference type="EC" id="2.8.1.13" evidence="3 15"/>
<feature type="domain" description="tRNA-specific 2-thiouridylase MnmA-like central" evidence="17">
    <location>
        <begin position="200"/>
        <end position="264"/>
    </location>
</feature>
<evidence type="ECO:0000256" key="12">
    <source>
        <dbReference type="ARBA" id="ARBA00023157"/>
    </source>
</evidence>
<dbReference type="GO" id="GO:0002143">
    <property type="term" value="P:tRNA wobble position uridine thiolation"/>
    <property type="evidence" value="ECO:0007669"/>
    <property type="project" value="TreeGrafter"/>
</dbReference>
<evidence type="ECO:0000259" key="17">
    <source>
        <dbReference type="Pfam" id="PF20259"/>
    </source>
</evidence>
<evidence type="ECO:0000256" key="13">
    <source>
        <dbReference type="ARBA" id="ARBA00051542"/>
    </source>
</evidence>
<keyword evidence="8 15" id="KW-0819">tRNA processing</keyword>
<dbReference type="Gene3D" id="2.30.30.280">
    <property type="entry name" value="Adenine nucleotide alpha hydrolases-like domains"/>
    <property type="match status" value="1"/>
</dbReference>
<evidence type="ECO:0000256" key="11">
    <source>
        <dbReference type="ARBA" id="ARBA00022884"/>
    </source>
</evidence>
<dbReference type="EMBL" id="JACRSS010000002">
    <property type="protein sequence ID" value="MBC8538370.1"/>
    <property type="molecule type" value="Genomic_DNA"/>
</dbReference>
<dbReference type="InterPro" id="IPR046884">
    <property type="entry name" value="MnmA-like_central"/>
</dbReference>
<dbReference type="FunFam" id="2.40.30.10:FF:000023">
    <property type="entry name" value="tRNA-specific 2-thiouridylase MnmA"/>
    <property type="match status" value="1"/>
</dbReference>
<evidence type="ECO:0000256" key="10">
    <source>
        <dbReference type="ARBA" id="ARBA00022840"/>
    </source>
</evidence>
<evidence type="ECO:0000256" key="3">
    <source>
        <dbReference type="ARBA" id="ARBA00011949"/>
    </source>
</evidence>